<accession>A0ACC0V9C5</accession>
<dbReference type="EMBL" id="CM047941">
    <property type="protein sequence ID" value="KAI9903002.1"/>
    <property type="molecule type" value="Genomic_DNA"/>
</dbReference>
<comment type="caution">
    <text evidence="1">The sequence shown here is derived from an EMBL/GenBank/DDBJ whole genome shotgun (WGS) entry which is preliminary data.</text>
</comment>
<evidence type="ECO:0000313" key="2">
    <source>
        <dbReference type="Proteomes" id="UP001163324"/>
    </source>
</evidence>
<dbReference type="Proteomes" id="UP001163324">
    <property type="component" value="Chromosome 2"/>
</dbReference>
<name>A0ACC0V9C5_9HYPO</name>
<gene>
    <name evidence="1" type="ORF">N3K66_002354</name>
</gene>
<proteinExistence type="predicted"/>
<reference evidence="1" key="1">
    <citation type="submission" date="2022-10" db="EMBL/GenBank/DDBJ databases">
        <title>Complete Genome of Trichothecium roseum strain YXFP-22015, a Plant Pathogen Isolated from Citrus.</title>
        <authorList>
            <person name="Wang Y."/>
            <person name="Zhu L."/>
        </authorList>
    </citation>
    <scope>NUCLEOTIDE SEQUENCE</scope>
    <source>
        <strain evidence="1">YXFP-22015</strain>
    </source>
</reference>
<keyword evidence="2" id="KW-1185">Reference proteome</keyword>
<protein>
    <submittedName>
        <fullName evidence="1">Uncharacterized protein</fullName>
    </submittedName>
</protein>
<evidence type="ECO:0000313" key="1">
    <source>
        <dbReference type="EMBL" id="KAI9903002.1"/>
    </source>
</evidence>
<sequence length="533" mass="58834">MAANQPDLLGRFQRGLEPYIKPREQTNYIRRILALHLASCSGDKPSKQPPALPHYLTEDVEVAPDLRGVFKTYAEALRVNVAARRRFEDALQAQTKAAPPPRSSTPESDEGSSGGDGGTFLQNRIAVLKLRKKRQKLQAIQAYVDELAEKPAATSTFLNADRIFDGAEPLPSVPKEIVDSLVAENSSPKLDLRAHTSQIEKLNLRAKLLLRQEERLLAEARSRSNSTQDVVSHGVKLEALSATRNELITWIENELGSASKEETGEEAEEAPSSKGGAQDQAIIAARLLEIKEKYGQYLVSRRSILSLASQAPQQQLQQSFKPDLGPPTQAGTAVEPPKEPLKYLITPHIEQLLSLAEGQKTVIAQKSHLNIALNRQSKEAYQMLGLLAEESQLLPQYPMKESLRRKSGLISELASKRSEQPDLANRIKPWVFAADSAKIANLEEIAETIEHGQIALESSTNTLSTIDHLLGIHQKQETVEDEPTEDDLWYGAAETKGATVRKHTETKKKRVEGDPWSALHGNLGTIGNDDQIK</sequence>
<organism evidence="1 2">
    <name type="scientific">Trichothecium roseum</name>
    <dbReference type="NCBI Taxonomy" id="47278"/>
    <lineage>
        <taxon>Eukaryota</taxon>
        <taxon>Fungi</taxon>
        <taxon>Dikarya</taxon>
        <taxon>Ascomycota</taxon>
        <taxon>Pezizomycotina</taxon>
        <taxon>Sordariomycetes</taxon>
        <taxon>Hypocreomycetidae</taxon>
        <taxon>Hypocreales</taxon>
        <taxon>Hypocreales incertae sedis</taxon>
        <taxon>Trichothecium</taxon>
    </lineage>
</organism>